<keyword evidence="4" id="KW-0808">Transferase</keyword>
<evidence type="ECO:0000313" key="11">
    <source>
        <dbReference type="Proteomes" id="UP000504627"/>
    </source>
</evidence>
<dbReference type="Proteomes" id="UP000504627">
    <property type="component" value="Unplaced"/>
</dbReference>
<keyword evidence="6" id="KW-0418">Kinase</keyword>
<proteinExistence type="predicted"/>
<dbReference type="PANTHER" id="PTHR22984:SF25">
    <property type="entry name" value="PROTEIN KINASE DOMAIN-CONTAINING PROTEIN"/>
    <property type="match status" value="1"/>
</dbReference>
<keyword evidence="7" id="KW-0067">ATP-binding</keyword>
<comment type="subcellular location">
    <subcellularLocation>
        <location evidence="1">Host cell</location>
    </subcellularLocation>
</comment>
<feature type="region of interest" description="Disordered" evidence="10">
    <location>
        <begin position="1"/>
        <end position="41"/>
    </location>
</feature>
<evidence type="ECO:0000256" key="9">
    <source>
        <dbReference type="ARBA" id="ARBA00048679"/>
    </source>
</evidence>
<evidence type="ECO:0000313" key="12">
    <source>
        <dbReference type="RefSeq" id="XP_039236934.1"/>
    </source>
</evidence>
<keyword evidence="5" id="KW-0547">Nucleotide-binding</keyword>
<sequence>MAGTPSPCQGVQAAAGTEKEEVRGRTAFPLRNSSADGTGFSDEIRASRAGLAGGPGRAAAPSGGGGAAAATLPIGFPLVLDFPLALPLGLALPPFPSPPLPLSAFPALSRHGSSRRPSPGPSPRLPCPARRGLASAGFSPYGLWRCWAGRRSSTVFWLRLARVLSPPRLRLLPELLRPRPGSLRRCSRPAPLPPSSRRLLCGLPGPSSAARQLGRPPRAARVRCSRPGSRAPGGWGPRAERGERNVSRTAGEASPGAALPGGPAAGERRLRQRLLGVTPRGRRPGTPEYSPPEWILFHCYRGHSATIWSLGILLYEVVCRDLTFYSDEDIVRGQLFFPSTCLMALRSQEKQTVSL</sequence>
<name>A0A7R5KKN0_9PASS</name>
<dbReference type="GeneID" id="113982031"/>
<dbReference type="InterPro" id="IPR051138">
    <property type="entry name" value="PIM_Ser/Thr_kinase"/>
</dbReference>
<keyword evidence="3" id="KW-0723">Serine/threonine-protein kinase</keyword>
<feature type="compositionally biased region" description="Low complexity" evidence="10">
    <location>
        <begin position="250"/>
        <end position="262"/>
    </location>
</feature>
<dbReference type="PANTHER" id="PTHR22984">
    <property type="entry name" value="SERINE/THREONINE-PROTEIN KINASE PIM"/>
    <property type="match status" value="1"/>
</dbReference>
<feature type="compositionally biased region" description="Low complexity" evidence="10">
    <location>
        <begin position="195"/>
        <end position="204"/>
    </location>
</feature>
<evidence type="ECO:0000256" key="1">
    <source>
        <dbReference type="ARBA" id="ARBA00004340"/>
    </source>
</evidence>
<evidence type="ECO:0000256" key="10">
    <source>
        <dbReference type="SAM" id="MobiDB-lite"/>
    </source>
</evidence>
<evidence type="ECO:0000256" key="7">
    <source>
        <dbReference type="ARBA" id="ARBA00022840"/>
    </source>
</evidence>
<dbReference type="GO" id="GO:0005737">
    <property type="term" value="C:cytoplasm"/>
    <property type="evidence" value="ECO:0007669"/>
    <property type="project" value="TreeGrafter"/>
</dbReference>
<feature type="region of interest" description="Disordered" evidence="10">
    <location>
        <begin position="180"/>
        <end position="265"/>
    </location>
</feature>
<dbReference type="GO" id="GO:0004674">
    <property type="term" value="F:protein serine/threonine kinase activity"/>
    <property type="evidence" value="ECO:0007669"/>
    <property type="project" value="UniProtKB-KW"/>
</dbReference>
<evidence type="ECO:0000256" key="3">
    <source>
        <dbReference type="ARBA" id="ARBA00022527"/>
    </source>
</evidence>
<dbReference type="EC" id="2.7.11.1" evidence="2"/>
<dbReference type="GO" id="GO:0043657">
    <property type="term" value="C:host cell"/>
    <property type="evidence" value="ECO:0007669"/>
    <property type="project" value="UniProtKB-SubCell"/>
</dbReference>
<feature type="region of interest" description="Disordered" evidence="10">
    <location>
        <begin position="106"/>
        <end position="128"/>
    </location>
</feature>
<dbReference type="Gene3D" id="1.10.510.10">
    <property type="entry name" value="Transferase(Phosphotransferase) domain 1"/>
    <property type="match status" value="1"/>
</dbReference>
<comment type="catalytic activity">
    <reaction evidence="9">
        <text>L-seryl-[protein] + ATP = O-phospho-L-seryl-[protein] + ADP + H(+)</text>
        <dbReference type="Rhea" id="RHEA:17989"/>
        <dbReference type="Rhea" id="RHEA-COMP:9863"/>
        <dbReference type="Rhea" id="RHEA-COMP:11604"/>
        <dbReference type="ChEBI" id="CHEBI:15378"/>
        <dbReference type="ChEBI" id="CHEBI:29999"/>
        <dbReference type="ChEBI" id="CHEBI:30616"/>
        <dbReference type="ChEBI" id="CHEBI:83421"/>
        <dbReference type="ChEBI" id="CHEBI:456216"/>
        <dbReference type="EC" id="2.7.11.1"/>
    </reaction>
</comment>
<dbReference type="InterPro" id="IPR011009">
    <property type="entry name" value="Kinase-like_dom_sf"/>
</dbReference>
<evidence type="ECO:0000256" key="8">
    <source>
        <dbReference type="ARBA" id="ARBA00047899"/>
    </source>
</evidence>
<feature type="compositionally biased region" description="Low complexity" evidence="10">
    <location>
        <begin position="106"/>
        <end position="117"/>
    </location>
</feature>
<dbReference type="AlphaFoldDB" id="A0A7R5KKN0"/>
<gene>
    <name evidence="12" type="primary">LOC113982031</name>
</gene>
<evidence type="ECO:0000256" key="6">
    <source>
        <dbReference type="ARBA" id="ARBA00022777"/>
    </source>
</evidence>
<evidence type="ECO:0000256" key="4">
    <source>
        <dbReference type="ARBA" id="ARBA00022679"/>
    </source>
</evidence>
<reference evidence="12" key="1">
    <citation type="submission" date="2025-08" db="UniProtKB">
        <authorList>
            <consortium name="RefSeq"/>
        </authorList>
    </citation>
    <scope>IDENTIFICATION</scope>
    <source>
        <tissue evidence="12">Muscle</tissue>
    </source>
</reference>
<dbReference type="RefSeq" id="XP_039236934.1">
    <property type="nucleotide sequence ID" value="XM_039381000.1"/>
</dbReference>
<comment type="catalytic activity">
    <reaction evidence="8">
        <text>L-threonyl-[protein] + ATP = O-phospho-L-threonyl-[protein] + ADP + H(+)</text>
        <dbReference type="Rhea" id="RHEA:46608"/>
        <dbReference type="Rhea" id="RHEA-COMP:11060"/>
        <dbReference type="Rhea" id="RHEA-COMP:11605"/>
        <dbReference type="ChEBI" id="CHEBI:15378"/>
        <dbReference type="ChEBI" id="CHEBI:30013"/>
        <dbReference type="ChEBI" id="CHEBI:30616"/>
        <dbReference type="ChEBI" id="CHEBI:61977"/>
        <dbReference type="ChEBI" id="CHEBI:456216"/>
        <dbReference type="EC" id="2.7.11.1"/>
    </reaction>
</comment>
<protein>
    <recommendedName>
        <fullName evidence="2">non-specific serine/threonine protein kinase</fullName>
        <ecNumber evidence="2">2.7.11.1</ecNumber>
    </recommendedName>
</protein>
<organism evidence="11 12">
    <name type="scientific">Pipra filicauda</name>
    <name type="common">Wire-tailed manakin</name>
    <dbReference type="NCBI Taxonomy" id="649802"/>
    <lineage>
        <taxon>Eukaryota</taxon>
        <taxon>Metazoa</taxon>
        <taxon>Chordata</taxon>
        <taxon>Craniata</taxon>
        <taxon>Vertebrata</taxon>
        <taxon>Euteleostomi</taxon>
        <taxon>Archelosauria</taxon>
        <taxon>Archosauria</taxon>
        <taxon>Dinosauria</taxon>
        <taxon>Saurischia</taxon>
        <taxon>Theropoda</taxon>
        <taxon>Coelurosauria</taxon>
        <taxon>Aves</taxon>
        <taxon>Neognathae</taxon>
        <taxon>Neoaves</taxon>
        <taxon>Telluraves</taxon>
        <taxon>Australaves</taxon>
        <taxon>Passeriformes</taxon>
        <taxon>Pipridae</taxon>
        <taxon>Pipra</taxon>
    </lineage>
</organism>
<dbReference type="InParanoid" id="A0A7R5KKN0"/>
<evidence type="ECO:0000256" key="2">
    <source>
        <dbReference type="ARBA" id="ARBA00012513"/>
    </source>
</evidence>
<dbReference type="SUPFAM" id="SSF56112">
    <property type="entry name" value="Protein kinase-like (PK-like)"/>
    <property type="match status" value="1"/>
</dbReference>
<evidence type="ECO:0000256" key="5">
    <source>
        <dbReference type="ARBA" id="ARBA00022741"/>
    </source>
</evidence>
<dbReference type="GO" id="GO:0005524">
    <property type="term" value="F:ATP binding"/>
    <property type="evidence" value="ECO:0007669"/>
    <property type="project" value="UniProtKB-KW"/>
</dbReference>
<keyword evidence="11" id="KW-1185">Reference proteome</keyword>
<accession>A0A7R5KKN0</accession>